<evidence type="ECO:0000313" key="5">
    <source>
        <dbReference type="Proteomes" id="UP001199469"/>
    </source>
</evidence>
<dbReference type="InterPro" id="IPR008220">
    <property type="entry name" value="HAT_MetX-like"/>
</dbReference>
<evidence type="ECO:0000256" key="1">
    <source>
        <dbReference type="SAM" id="MobiDB-lite"/>
    </source>
</evidence>
<protein>
    <submittedName>
        <fullName evidence="4">Alpha/beta fold hydrolase</fullName>
    </submittedName>
</protein>
<keyword evidence="5" id="KW-1185">Reference proteome</keyword>
<proteinExistence type="predicted"/>
<evidence type="ECO:0000259" key="2">
    <source>
        <dbReference type="Pfam" id="PF00174"/>
    </source>
</evidence>
<dbReference type="Pfam" id="PF00174">
    <property type="entry name" value="Oxidored_molyb"/>
    <property type="match status" value="1"/>
</dbReference>
<accession>A0ABS8PG85</accession>
<dbReference type="Pfam" id="PF00561">
    <property type="entry name" value="Abhydrolase_1"/>
    <property type="match status" value="1"/>
</dbReference>
<organism evidence="4 5">
    <name type="scientific">Actinomycetospora endophytica</name>
    <dbReference type="NCBI Taxonomy" id="2291215"/>
    <lineage>
        <taxon>Bacteria</taxon>
        <taxon>Bacillati</taxon>
        <taxon>Actinomycetota</taxon>
        <taxon>Actinomycetes</taxon>
        <taxon>Pseudonocardiales</taxon>
        <taxon>Pseudonocardiaceae</taxon>
        <taxon>Actinomycetospora</taxon>
    </lineage>
</organism>
<feature type="domain" description="Oxidoreductase molybdopterin-binding" evidence="2">
    <location>
        <begin position="47"/>
        <end position="195"/>
    </location>
</feature>
<feature type="domain" description="AB hydrolase-1" evidence="3">
    <location>
        <begin position="399"/>
        <end position="673"/>
    </location>
</feature>
<feature type="compositionally biased region" description="Pro residues" evidence="1">
    <location>
        <begin position="292"/>
        <end position="302"/>
    </location>
</feature>
<dbReference type="NCBIfam" id="NF005757">
    <property type="entry name" value="PRK07581.1"/>
    <property type="match status" value="1"/>
</dbReference>
<dbReference type="InterPro" id="IPR008335">
    <property type="entry name" value="Mopterin_OxRdtase_euk"/>
</dbReference>
<dbReference type="InterPro" id="IPR000073">
    <property type="entry name" value="AB_hydrolase_1"/>
</dbReference>
<evidence type="ECO:0000259" key="3">
    <source>
        <dbReference type="Pfam" id="PF00561"/>
    </source>
</evidence>
<dbReference type="PANTHER" id="PTHR32268">
    <property type="entry name" value="HOMOSERINE O-ACETYLTRANSFERASE"/>
    <property type="match status" value="1"/>
</dbReference>
<dbReference type="Gene3D" id="3.40.50.1820">
    <property type="entry name" value="alpha/beta hydrolase"/>
    <property type="match status" value="1"/>
</dbReference>
<feature type="compositionally biased region" description="Low complexity" evidence="1">
    <location>
        <begin position="303"/>
        <end position="312"/>
    </location>
</feature>
<dbReference type="RefSeq" id="WP_230739195.1">
    <property type="nucleotide sequence ID" value="NZ_JAJNDB010000007.1"/>
</dbReference>
<feature type="region of interest" description="Disordered" evidence="1">
    <location>
        <begin position="261"/>
        <end position="350"/>
    </location>
</feature>
<dbReference type="Gene3D" id="3.90.420.10">
    <property type="entry name" value="Oxidoreductase, molybdopterin-binding domain"/>
    <property type="match status" value="1"/>
</dbReference>
<dbReference type="PANTHER" id="PTHR32268:SF15">
    <property type="entry name" value="HOMOSERINE ACETYLTRANSFERASE FAMILY PROTEIN (AFU_ORTHOLOGUE AFUA_1G15350)"/>
    <property type="match status" value="1"/>
</dbReference>
<feature type="compositionally biased region" description="Basic residues" evidence="1">
    <location>
        <begin position="325"/>
        <end position="342"/>
    </location>
</feature>
<sequence length="696" mass="75313">MRATMDPATAVRRLVPPERLTDRVTPLEHAFVIAHFGLAVAEPDRPVVVGGLVATEVRLTPADVRALPAHRVESVHECFGNPLEPGVPVRRVANLVWTGARLRDVLALAGPLDEADTLWARGADHGEFGGIAADDYLKDLPLDVVADRALVAYAVDDTPLATDRGGPLRLVVPGYFGTNSVKWLTRLTLADHRPEHLFTTRLYLRPGPDGEPVPVRDLDVNAAITVPAEGAAVGPDVVVTGWAWSVDPVTAVVVTVDGTPTAAELDPGRRTRRRGRASGRASPSGRASTCSPRPPPTPPGGPSPRAAPGTRRTGWASGFPDTTVTRRRRYARRPIQSRRRARAMTGTDGQGYYSHGRQGEHEYFDLGPFVLTSGYTLPSAVLAYRTHGTLNAAKDNLVLFPHMYSGTPSSLDAYIGPGLPVDTEKYFVVCPGQFGGGMSSSPSNTPPPFDRGQFPAVSIVDDVVAQHRLVTEHFGAERLHAVLGWSMGAQQTYEWAARFPGMVPRAAAFAGTAKTPAHNQVFIDLHMELLRSDPAFAGGFYADSSEVRLGLTRHALAFSLEGFTHEWYRGEHWRGLGYASANDFRQHFIRGYFAPMDPNNLVAQAAKWWAGDISPHGHGFLPAALSKITGHFFVVPFGGDNFFPVEDCEVEAGLLPHGELRVIDTPAGHFAMFGLRKEDTTRIGEVITEMLSGAGY</sequence>
<gene>
    <name evidence="4" type="ORF">LQ327_28310</name>
</gene>
<dbReference type="SUPFAM" id="SSF53474">
    <property type="entry name" value="alpha/beta-Hydrolases"/>
    <property type="match status" value="1"/>
</dbReference>
<keyword evidence="4" id="KW-0378">Hydrolase</keyword>
<dbReference type="EMBL" id="JAJNDB010000007">
    <property type="protein sequence ID" value="MCD2197282.1"/>
    <property type="molecule type" value="Genomic_DNA"/>
</dbReference>
<feature type="compositionally biased region" description="Low complexity" evidence="1">
    <location>
        <begin position="278"/>
        <end position="291"/>
    </location>
</feature>
<dbReference type="InterPro" id="IPR036374">
    <property type="entry name" value="OxRdtase_Mopterin-bd_sf"/>
</dbReference>
<dbReference type="InterPro" id="IPR000572">
    <property type="entry name" value="OxRdtase_Mopterin-bd_dom"/>
</dbReference>
<name>A0ABS8PG85_9PSEU</name>
<comment type="caution">
    <text evidence="4">The sequence shown here is derived from an EMBL/GenBank/DDBJ whole genome shotgun (WGS) entry which is preliminary data.</text>
</comment>
<dbReference type="PRINTS" id="PR00407">
    <property type="entry name" value="EUMOPTERIN"/>
</dbReference>
<reference evidence="4 5" key="1">
    <citation type="submission" date="2021-11" db="EMBL/GenBank/DDBJ databases">
        <title>Draft genome sequence of Actinomycetospora sp. SF1 isolated from the rhizosphere soil.</title>
        <authorList>
            <person name="Duangmal K."/>
            <person name="Chantavorakit T."/>
        </authorList>
    </citation>
    <scope>NUCLEOTIDE SEQUENCE [LARGE SCALE GENOMIC DNA]</scope>
    <source>
        <strain evidence="4 5">TBRC 5722</strain>
    </source>
</reference>
<evidence type="ECO:0000313" key="4">
    <source>
        <dbReference type="EMBL" id="MCD2197282.1"/>
    </source>
</evidence>
<dbReference type="InterPro" id="IPR029058">
    <property type="entry name" value="AB_hydrolase_fold"/>
</dbReference>
<dbReference type="SUPFAM" id="SSF56524">
    <property type="entry name" value="Oxidoreductase molybdopterin-binding domain"/>
    <property type="match status" value="1"/>
</dbReference>
<dbReference type="GO" id="GO:0016787">
    <property type="term" value="F:hydrolase activity"/>
    <property type="evidence" value="ECO:0007669"/>
    <property type="project" value="UniProtKB-KW"/>
</dbReference>
<dbReference type="Proteomes" id="UP001199469">
    <property type="component" value="Unassembled WGS sequence"/>
</dbReference>